<evidence type="ECO:0000313" key="12">
    <source>
        <dbReference type="Proteomes" id="UP000321793"/>
    </source>
</evidence>
<comment type="function">
    <text evidence="6">Catalyzes the glycosylation of 4,4'-diaponeurosporenoate, i.e. the esterification of glucose at the C1'' position with the carboxyl group of 4,4'-diaponeurosporenic acid, to form glycosyl-4,4'-diaponeurosporenoate. This is a step in the biosynthesis of staphyloxanthin, an orange pigment present in most staphylococci strains.</text>
</comment>
<keyword evidence="2" id="KW-1003">Cell membrane</keyword>
<evidence type="ECO:0000259" key="10">
    <source>
        <dbReference type="Pfam" id="PF00535"/>
    </source>
</evidence>
<evidence type="ECO:0000256" key="9">
    <source>
        <dbReference type="ARBA" id="ARBA00040345"/>
    </source>
</evidence>
<dbReference type="GO" id="GO:0016757">
    <property type="term" value="F:glycosyltransferase activity"/>
    <property type="evidence" value="ECO:0007669"/>
    <property type="project" value="UniProtKB-KW"/>
</dbReference>
<comment type="similarity">
    <text evidence="8">Belongs to the glycosyltransferase 2 family. CrtQ subfamily.</text>
</comment>
<keyword evidence="4 11" id="KW-0808">Transferase</keyword>
<sequence>MIRAVHVVIPARDEEALLPRCLLSVDRARRVLRACRPDLLIDVTVVLDGCADGSADVVEAARIGSLVVDHGLVGAARHAGVSRAVDAAAESGVAADDLWVACTDADSVVPPHWLVAQVGLATTRDLVIGTVEPIGLADTALLEAWRERHELAEGHAHVHGANLGFRASTYLAVGGFRATALHEDVDLVRRIRAHTTRWVATDSTRVGSSARGQGRTPGGFAGFLATLADEVG</sequence>
<dbReference type="PANTHER" id="PTHR43646">
    <property type="entry name" value="GLYCOSYLTRANSFERASE"/>
    <property type="match status" value="1"/>
</dbReference>
<dbReference type="Gene3D" id="3.90.550.10">
    <property type="entry name" value="Spore Coat Polysaccharide Biosynthesis Protein SpsA, Chain A"/>
    <property type="match status" value="1"/>
</dbReference>
<dbReference type="Pfam" id="PF00535">
    <property type="entry name" value="Glycos_transf_2"/>
    <property type="match status" value="1"/>
</dbReference>
<proteinExistence type="inferred from homology"/>
<dbReference type="GO" id="GO:0005886">
    <property type="term" value="C:plasma membrane"/>
    <property type="evidence" value="ECO:0007669"/>
    <property type="project" value="UniProtKB-SubCell"/>
</dbReference>
<keyword evidence="3" id="KW-0328">Glycosyltransferase</keyword>
<dbReference type="SUPFAM" id="SSF53448">
    <property type="entry name" value="Nucleotide-diphospho-sugar transferases"/>
    <property type="match status" value="1"/>
</dbReference>
<dbReference type="RefSeq" id="WP_246136064.1">
    <property type="nucleotide sequence ID" value="NZ_BAABDN010000001.1"/>
</dbReference>
<dbReference type="EMBL" id="BKBA01000003">
    <property type="protein sequence ID" value="GEQ13067.1"/>
    <property type="molecule type" value="Genomic_DNA"/>
</dbReference>
<evidence type="ECO:0000256" key="2">
    <source>
        <dbReference type="ARBA" id="ARBA00022475"/>
    </source>
</evidence>
<evidence type="ECO:0000256" key="7">
    <source>
        <dbReference type="ARBA" id="ARBA00037904"/>
    </source>
</evidence>
<dbReference type="InterPro" id="IPR001173">
    <property type="entry name" value="Glyco_trans_2-like"/>
</dbReference>
<evidence type="ECO:0000256" key="5">
    <source>
        <dbReference type="ARBA" id="ARBA00023136"/>
    </source>
</evidence>
<comment type="subcellular location">
    <subcellularLocation>
        <location evidence="1">Cell membrane</location>
    </subcellularLocation>
</comment>
<evidence type="ECO:0000256" key="1">
    <source>
        <dbReference type="ARBA" id="ARBA00004236"/>
    </source>
</evidence>
<gene>
    <name evidence="11" type="ORF">KLO01_11140</name>
</gene>
<reference evidence="11 12" key="1">
    <citation type="submission" date="2019-07" db="EMBL/GenBank/DDBJ databases">
        <title>Whole genome shotgun sequence of Knoellia locipacati NBRC 109775.</title>
        <authorList>
            <person name="Hosoyama A."/>
            <person name="Uohara A."/>
            <person name="Ohji S."/>
            <person name="Ichikawa N."/>
        </authorList>
    </citation>
    <scope>NUCLEOTIDE SEQUENCE [LARGE SCALE GENOMIC DNA]</scope>
    <source>
        <strain evidence="11 12">NBRC 109775</strain>
    </source>
</reference>
<keyword evidence="5" id="KW-0472">Membrane</keyword>
<dbReference type="Proteomes" id="UP000321793">
    <property type="component" value="Unassembled WGS sequence"/>
</dbReference>
<dbReference type="InterPro" id="IPR029044">
    <property type="entry name" value="Nucleotide-diphossugar_trans"/>
</dbReference>
<evidence type="ECO:0000256" key="6">
    <source>
        <dbReference type="ARBA" id="ARBA00037281"/>
    </source>
</evidence>
<keyword evidence="12" id="KW-1185">Reference proteome</keyword>
<comment type="caution">
    <text evidence="11">The sequence shown here is derived from an EMBL/GenBank/DDBJ whole genome shotgun (WGS) entry which is preliminary data.</text>
</comment>
<name>A0A512SYM5_9MICO</name>
<accession>A0A512SYM5</accession>
<feature type="domain" description="Glycosyltransferase 2-like" evidence="10">
    <location>
        <begin position="7"/>
        <end position="139"/>
    </location>
</feature>
<organism evidence="11 12">
    <name type="scientific">Knoellia locipacati</name>
    <dbReference type="NCBI Taxonomy" id="882824"/>
    <lineage>
        <taxon>Bacteria</taxon>
        <taxon>Bacillati</taxon>
        <taxon>Actinomycetota</taxon>
        <taxon>Actinomycetes</taxon>
        <taxon>Micrococcales</taxon>
        <taxon>Intrasporangiaceae</taxon>
        <taxon>Knoellia</taxon>
    </lineage>
</organism>
<evidence type="ECO:0000256" key="8">
    <source>
        <dbReference type="ARBA" id="ARBA00038120"/>
    </source>
</evidence>
<comment type="pathway">
    <text evidence="7">Carotenoid biosynthesis; staphyloxanthin biosynthesis; staphyloxanthin from farnesyl diphosphate: step 4/5.</text>
</comment>
<dbReference type="PANTHER" id="PTHR43646:SF2">
    <property type="entry name" value="GLYCOSYLTRANSFERASE 2-LIKE DOMAIN-CONTAINING PROTEIN"/>
    <property type="match status" value="1"/>
</dbReference>
<dbReference type="AlphaFoldDB" id="A0A512SYM5"/>
<evidence type="ECO:0000256" key="3">
    <source>
        <dbReference type="ARBA" id="ARBA00022676"/>
    </source>
</evidence>
<evidence type="ECO:0000313" key="11">
    <source>
        <dbReference type="EMBL" id="GEQ13067.1"/>
    </source>
</evidence>
<evidence type="ECO:0000256" key="4">
    <source>
        <dbReference type="ARBA" id="ARBA00022679"/>
    </source>
</evidence>
<protein>
    <recommendedName>
        <fullName evidence="9">4,4'-diaponeurosporenoate glycosyltransferase</fullName>
    </recommendedName>
</protein>